<reference evidence="1 2" key="1">
    <citation type="submission" date="2014-02" db="EMBL/GenBank/DDBJ databases">
        <title>The small core and large imbalanced accessory genome model reveals a collaborative survival strategy of Sorangium cellulosum strains in nature.</title>
        <authorList>
            <person name="Han K."/>
            <person name="Peng R."/>
            <person name="Blom J."/>
            <person name="Li Y.-Z."/>
        </authorList>
    </citation>
    <scope>NUCLEOTIDE SEQUENCE [LARGE SCALE GENOMIC DNA]</scope>
    <source>
        <strain evidence="1 2">So0157-18</strain>
    </source>
</reference>
<proteinExistence type="predicted"/>
<dbReference type="EMBL" id="JELX01004155">
    <property type="protein sequence ID" value="KYF50194.1"/>
    <property type="molecule type" value="Genomic_DNA"/>
</dbReference>
<dbReference type="Proteomes" id="UP000075604">
    <property type="component" value="Unassembled WGS sequence"/>
</dbReference>
<accession>A0A150P3M6</accession>
<dbReference type="AlphaFoldDB" id="A0A150P3M6"/>
<name>A0A150P3M6_SORCE</name>
<dbReference type="Gene3D" id="1.25.40.290">
    <property type="entry name" value="ARM repeat domains"/>
    <property type="match status" value="1"/>
</dbReference>
<dbReference type="InterPro" id="IPR016024">
    <property type="entry name" value="ARM-type_fold"/>
</dbReference>
<sequence>MSNPLKDLFDERAVRSIARDLRAAHPGFDERAFARGCLAGLADLGLTGRAAHIADVMHHHLPQPFPRAARVIVASLGPELPRSDAFGLEPLRYMPHVFYVAKRGLDHFEDAMTAQYELTKRFSAEFSIRSFLTRHPDATARRLRAWAADPNVHVRRLVSEGTRPRLPWAPRLRAFQRDPGPVIDLLELLKDDPERYVQRSVANNINDISKDHPAIAASLCRRWLDDAPPGRRWIVRHALRSLVKKGDRGALDALGFGEEPSVEIAAASLSPRSVKLGGALRFSFEIASTAPRGQELLVDCAVHFVKANGATRKKVFKLRKLALPPAGRAEISGKVSFEEMTTRRHYPGLHRIDVLINGVAHPLGQFEVIR</sequence>
<comment type="caution">
    <text evidence="1">The sequence shown here is derived from an EMBL/GenBank/DDBJ whole genome shotgun (WGS) entry which is preliminary data.</text>
</comment>
<dbReference type="SUPFAM" id="SSF48371">
    <property type="entry name" value="ARM repeat"/>
    <property type="match status" value="1"/>
</dbReference>
<organism evidence="1 2">
    <name type="scientific">Sorangium cellulosum</name>
    <name type="common">Polyangium cellulosum</name>
    <dbReference type="NCBI Taxonomy" id="56"/>
    <lineage>
        <taxon>Bacteria</taxon>
        <taxon>Pseudomonadati</taxon>
        <taxon>Myxococcota</taxon>
        <taxon>Polyangia</taxon>
        <taxon>Polyangiales</taxon>
        <taxon>Polyangiaceae</taxon>
        <taxon>Sorangium</taxon>
    </lineage>
</organism>
<gene>
    <name evidence="1" type="ORF">BE04_16855</name>
</gene>
<protein>
    <submittedName>
        <fullName evidence="1">DNA alkylation repair protein</fullName>
    </submittedName>
</protein>
<evidence type="ECO:0000313" key="1">
    <source>
        <dbReference type="EMBL" id="KYF50194.1"/>
    </source>
</evidence>
<evidence type="ECO:0000313" key="2">
    <source>
        <dbReference type="Proteomes" id="UP000075604"/>
    </source>
</evidence>